<evidence type="ECO:0000313" key="3">
    <source>
        <dbReference type="Proteomes" id="UP001189225"/>
    </source>
</evidence>
<name>A0AB72X109_9RALS</name>
<evidence type="ECO:0000256" key="1">
    <source>
        <dbReference type="SAM" id="MobiDB-lite"/>
    </source>
</evidence>
<keyword evidence="3" id="KW-1185">Reference proteome</keyword>
<protein>
    <submittedName>
        <fullName evidence="2">Uncharacterized protein</fullName>
    </submittedName>
</protein>
<reference evidence="2 3" key="1">
    <citation type="submission" date="2023-07" db="EMBL/GenBank/DDBJ databases">
        <authorList>
            <person name="Peeters C."/>
        </authorList>
    </citation>
    <scope>NUCLEOTIDE SEQUENCE [LARGE SCALE GENOMIC DNA]</scope>
    <source>
        <strain evidence="2 3">R-16034</strain>
    </source>
</reference>
<feature type="region of interest" description="Disordered" evidence="1">
    <location>
        <begin position="226"/>
        <end position="246"/>
    </location>
</feature>
<proteinExistence type="predicted"/>
<dbReference type="RefSeq" id="WP_316900539.1">
    <property type="nucleotide sequence ID" value="NZ_CATWHI010000003.1"/>
</dbReference>
<dbReference type="EMBL" id="CATWHI010000003">
    <property type="protein sequence ID" value="CAJ0741461.1"/>
    <property type="molecule type" value="Genomic_DNA"/>
</dbReference>
<sequence length="258" mass="28266">MQSHTPSAVRLVDNRRGRISLQYLEQAQQHRVRTSIRAIAARSLYQWDEAEPHQADVLVLEGDQADVRAAGPFKLWLGQPAPDVLGDDVFSLPRAFSTPMLWGVLDLIALRLMDSRRQPIEAGSASFIQTDSDTATANAAGIAPDITATDKPAYRLLRPVTLDAHLSQPRFRVAMDGMTARPVSLDELVHHGALELEEARLLLRTLKECGALEICVGSQSNPTMAPVQPLHAGPPHAGPPPDGWLSRARRWLHGRAGQ</sequence>
<gene>
    <name evidence="2" type="ORF">R16034_02653</name>
</gene>
<organism evidence="2 3">
    <name type="scientific">Ralstonia edaphi</name>
    <dbReference type="NCBI Taxonomy" id="3058599"/>
    <lineage>
        <taxon>Bacteria</taxon>
        <taxon>Pseudomonadati</taxon>
        <taxon>Pseudomonadota</taxon>
        <taxon>Betaproteobacteria</taxon>
        <taxon>Burkholderiales</taxon>
        <taxon>Burkholderiaceae</taxon>
        <taxon>Ralstonia</taxon>
    </lineage>
</organism>
<evidence type="ECO:0000313" key="2">
    <source>
        <dbReference type="EMBL" id="CAJ0741461.1"/>
    </source>
</evidence>
<dbReference type="Proteomes" id="UP001189225">
    <property type="component" value="Unassembled WGS sequence"/>
</dbReference>
<comment type="caution">
    <text evidence="2">The sequence shown here is derived from an EMBL/GenBank/DDBJ whole genome shotgun (WGS) entry which is preliminary data.</text>
</comment>
<dbReference type="AlphaFoldDB" id="A0AB72X109"/>
<accession>A0AB72X109</accession>